<gene>
    <name evidence="1" type="ORF">LCGC14_2331010</name>
</gene>
<dbReference type="EMBL" id="LAZR01033506">
    <property type="protein sequence ID" value="KKL47891.1"/>
    <property type="molecule type" value="Genomic_DNA"/>
</dbReference>
<feature type="non-terminal residue" evidence="1">
    <location>
        <position position="206"/>
    </location>
</feature>
<protein>
    <submittedName>
        <fullName evidence="1">Uncharacterized protein</fullName>
    </submittedName>
</protein>
<comment type="caution">
    <text evidence="1">The sequence shown here is derived from an EMBL/GenBank/DDBJ whole genome shotgun (WGS) entry which is preliminary data.</text>
</comment>
<proteinExistence type="predicted"/>
<sequence>MGIDTKWKLILETNFGYCNLSIPEKTYIDVVIDDWSLNIRKIFYGINSWDELLGRVKFRIISKLINSNVKTYFILFDEPEYVPPNKASTQKKRLENSIKYGKSPFNDTEIELIKISIHENTKFPEELAGDNYLFTKRLMETRKLYPQLISLCCHNILICEMPYPIEIIIHGGYVNDIIQTKDIIIQNYSTTTTTTTTTTNHAKFIT</sequence>
<organism evidence="1">
    <name type="scientific">marine sediment metagenome</name>
    <dbReference type="NCBI Taxonomy" id="412755"/>
    <lineage>
        <taxon>unclassified sequences</taxon>
        <taxon>metagenomes</taxon>
        <taxon>ecological metagenomes</taxon>
    </lineage>
</organism>
<name>A0A0F9D2B7_9ZZZZ</name>
<evidence type="ECO:0000313" key="1">
    <source>
        <dbReference type="EMBL" id="KKL47891.1"/>
    </source>
</evidence>
<reference evidence="1" key="1">
    <citation type="journal article" date="2015" name="Nature">
        <title>Complex archaea that bridge the gap between prokaryotes and eukaryotes.</title>
        <authorList>
            <person name="Spang A."/>
            <person name="Saw J.H."/>
            <person name="Jorgensen S.L."/>
            <person name="Zaremba-Niedzwiedzka K."/>
            <person name="Martijn J."/>
            <person name="Lind A.E."/>
            <person name="van Eijk R."/>
            <person name="Schleper C."/>
            <person name="Guy L."/>
            <person name="Ettema T.J."/>
        </authorList>
    </citation>
    <scope>NUCLEOTIDE SEQUENCE</scope>
</reference>
<dbReference type="AlphaFoldDB" id="A0A0F9D2B7"/>
<accession>A0A0F9D2B7</accession>